<dbReference type="NCBIfam" id="NF002882">
    <property type="entry name" value="PRK03348.1"/>
    <property type="match status" value="1"/>
</dbReference>
<reference evidence="7" key="1">
    <citation type="journal article" date="2019" name="Int. J. Syst. Evol. Microbiol.">
        <title>The Global Catalogue of Microorganisms (GCM) 10K type strain sequencing project: providing services to taxonomists for standard genome sequencing and annotation.</title>
        <authorList>
            <consortium name="The Broad Institute Genomics Platform"/>
            <consortium name="The Broad Institute Genome Sequencing Center for Infectious Disease"/>
            <person name="Wu L."/>
            <person name="Ma J."/>
        </authorList>
    </citation>
    <scope>NUCLEOTIDE SEQUENCE [LARGE SCALE GENOMIC DNA]</scope>
    <source>
        <strain evidence="7">JCM 14234</strain>
    </source>
</reference>
<dbReference type="Pfam" id="PF00817">
    <property type="entry name" value="IMS"/>
    <property type="match status" value="1"/>
</dbReference>
<evidence type="ECO:0000259" key="5">
    <source>
        <dbReference type="PROSITE" id="PS50173"/>
    </source>
</evidence>
<comment type="function">
    <text evidence="2 4">Poorly processive, error-prone DNA polymerase involved in untargeted mutagenesis. Copies undamaged DNA at stalled replication forks, which arise in vivo from mismatched or misaligned primer ends. These misaligned primers can be extended by PolIV. Exhibits no 3'-5' exonuclease (proofreading) activity. May be involved in translesional synthesis, in conjunction with the beta clamp from PolIII.</text>
</comment>
<feature type="binding site" evidence="4">
    <location>
        <position position="18"/>
    </location>
    <ligand>
        <name>Mg(2+)</name>
        <dbReference type="ChEBI" id="CHEBI:18420"/>
    </ligand>
</feature>
<dbReference type="Gene3D" id="3.30.70.270">
    <property type="match status" value="1"/>
</dbReference>
<dbReference type="InterPro" id="IPR024728">
    <property type="entry name" value="PolY_HhH_motif"/>
</dbReference>
<keyword evidence="4" id="KW-0239">DNA-directed DNA polymerase</keyword>
<dbReference type="InterPro" id="IPR043128">
    <property type="entry name" value="Rev_trsase/Diguanyl_cyclase"/>
</dbReference>
<comment type="subunit">
    <text evidence="4">Monomer.</text>
</comment>
<dbReference type="Pfam" id="PF11798">
    <property type="entry name" value="IMS_HHH"/>
    <property type="match status" value="1"/>
</dbReference>
<dbReference type="InterPro" id="IPR043502">
    <property type="entry name" value="DNA/RNA_pol_sf"/>
</dbReference>
<keyword evidence="4" id="KW-0235">DNA replication</keyword>
<keyword evidence="4" id="KW-0238">DNA-binding</keyword>
<dbReference type="Pfam" id="PF11799">
    <property type="entry name" value="IMS_C"/>
    <property type="match status" value="1"/>
</dbReference>
<accession>A0ABP6LDS0</accession>
<feature type="domain" description="UmuC" evidence="5">
    <location>
        <begin position="14"/>
        <end position="196"/>
    </location>
</feature>
<keyword evidence="7" id="KW-1185">Reference proteome</keyword>
<gene>
    <name evidence="4" type="primary">dinB</name>
    <name evidence="6" type="ORF">GCM10010528_18500</name>
</gene>
<keyword evidence="4" id="KW-0808">Transferase</keyword>
<dbReference type="EMBL" id="BAAAVS010000024">
    <property type="protein sequence ID" value="GAA3038250.1"/>
    <property type="molecule type" value="Genomic_DNA"/>
</dbReference>
<feature type="site" description="Substrate discrimination" evidence="4">
    <location>
        <position position="23"/>
    </location>
</feature>
<proteinExistence type="inferred from homology"/>
<keyword evidence="4" id="KW-0460">Magnesium</keyword>
<dbReference type="Gene3D" id="1.10.150.20">
    <property type="entry name" value="5' to 3' exonuclease, C-terminal subdomain"/>
    <property type="match status" value="1"/>
</dbReference>
<dbReference type="InterPro" id="IPR001126">
    <property type="entry name" value="UmuC"/>
</dbReference>
<keyword evidence="4" id="KW-0234">DNA repair</keyword>
<feature type="active site" evidence="4">
    <location>
        <position position="114"/>
    </location>
</feature>
<keyword evidence="4" id="KW-0227">DNA damage</keyword>
<comment type="caution">
    <text evidence="6">The sequence shown here is derived from an EMBL/GenBank/DDBJ whole genome shotgun (WGS) entry which is preliminary data.</text>
</comment>
<dbReference type="SUPFAM" id="SSF56672">
    <property type="entry name" value="DNA/RNA polymerases"/>
    <property type="match status" value="1"/>
</dbReference>
<dbReference type="PROSITE" id="PS50173">
    <property type="entry name" value="UMUC"/>
    <property type="match status" value="1"/>
</dbReference>
<keyword evidence="4" id="KW-0479">Metal-binding</keyword>
<evidence type="ECO:0000256" key="1">
    <source>
        <dbReference type="ARBA" id="ARBA00010945"/>
    </source>
</evidence>
<dbReference type="NCBIfam" id="NF002677">
    <property type="entry name" value="PRK02406.1"/>
    <property type="match status" value="1"/>
</dbReference>
<dbReference type="InterPro" id="IPR022880">
    <property type="entry name" value="DNApol_IV"/>
</dbReference>
<dbReference type="InterPro" id="IPR017961">
    <property type="entry name" value="DNA_pol_Y-fam_little_finger"/>
</dbReference>
<dbReference type="Gene3D" id="3.30.1490.100">
    <property type="entry name" value="DNA polymerase, Y-family, little finger domain"/>
    <property type="match status" value="1"/>
</dbReference>
<evidence type="ECO:0000256" key="4">
    <source>
        <dbReference type="HAMAP-Rule" id="MF_01113"/>
    </source>
</evidence>
<evidence type="ECO:0000256" key="3">
    <source>
        <dbReference type="ARBA" id="ARBA00049244"/>
    </source>
</evidence>
<keyword evidence="4" id="KW-0963">Cytoplasm</keyword>
<evidence type="ECO:0000313" key="7">
    <source>
        <dbReference type="Proteomes" id="UP001501035"/>
    </source>
</evidence>
<dbReference type="SUPFAM" id="SSF100879">
    <property type="entry name" value="Lesion bypass DNA polymerase (Y-family), little finger domain"/>
    <property type="match status" value="1"/>
</dbReference>
<dbReference type="InterPro" id="IPR036775">
    <property type="entry name" value="DNA_pol_Y-fam_lit_finger_sf"/>
</dbReference>
<comment type="cofactor">
    <cofactor evidence="4">
        <name>Mg(2+)</name>
        <dbReference type="ChEBI" id="CHEBI:18420"/>
    </cofactor>
    <text evidence="4">Binds 2 magnesium ions per subunit.</text>
</comment>
<dbReference type="PANTHER" id="PTHR11076">
    <property type="entry name" value="DNA REPAIR POLYMERASE UMUC / TRANSFERASE FAMILY MEMBER"/>
    <property type="match status" value="1"/>
</dbReference>
<comment type="subcellular location">
    <subcellularLocation>
        <location evidence="4">Cytoplasm</location>
    </subcellularLocation>
</comment>
<dbReference type="HAMAP" id="MF_01113">
    <property type="entry name" value="DNApol_IV"/>
    <property type="match status" value="1"/>
</dbReference>
<feature type="binding site" evidence="4">
    <location>
        <position position="113"/>
    </location>
    <ligand>
        <name>Mg(2+)</name>
        <dbReference type="ChEBI" id="CHEBI:18420"/>
    </ligand>
</feature>
<dbReference type="PANTHER" id="PTHR11076:SF33">
    <property type="entry name" value="DNA POLYMERASE KAPPA"/>
    <property type="match status" value="1"/>
</dbReference>
<evidence type="ECO:0000256" key="2">
    <source>
        <dbReference type="ARBA" id="ARBA00025589"/>
    </source>
</evidence>
<sequence length="460" mass="48744">MAKDDPRQISNRWVLHLDMDAFFASVEQLTRPTLRGRPVLVGGRGGRGVVAGASYEARAYGARSAMPMHQARRLVGAPAVVVPPRGAVYRAASERVFGAVRESIPVIEMLSFDEAFGEPAELAGAGSDDARAFAEALRERIRRQTGLTASVGAGSGKQIAKIASGAAKPDGVLVIEPDRELTYLHALPVRKLWGIGPVSGDRLARLGIETIGDFAALAPTEAASVLGAKIGLALHELARGIDERPVRERAEAKQISSESTLAVDIVDLVPLREEISRAAADAHRRLSTDGRLARTVVLKLRRADMSVLTRSLTLAVGAADLVDLTAAAQRLALDPRDIGPIRLVGVGYSGLTTAEQFTLFDSPAGEVIGEAAPDDDSPELTAAGLDSAFGESQESGWATGSDVRHNEYGHGWVQGTGHGVVTVRFETRATGPGIARTFTLPEPFLQIADPLDSLDWNEPG</sequence>
<keyword evidence="4" id="KW-0548">Nucleotidyltransferase</keyword>
<name>A0ABP6LDS0_9ACTN</name>
<evidence type="ECO:0000313" key="6">
    <source>
        <dbReference type="EMBL" id="GAA3038250.1"/>
    </source>
</evidence>
<dbReference type="Proteomes" id="UP001501035">
    <property type="component" value="Unassembled WGS sequence"/>
</dbReference>
<dbReference type="EC" id="2.7.7.7" evidence="4"/>
<keyword evidence="4" id="KW-0515">Mutator protein</keyword>
<dbReference type="Gene3D" id="3.40.1170.60">
    <property type="match status" value="1"/>
</dbReference>
<comment type="similarity">
    <text evidence="1 4">Belongs to the DNA polymerase type-Y family.</text>
</comment>
<protein>
    <recommendedName>
        <fullName evidence="4">DNA polymerase IV</fullName>
        <shortName evidence="4">Pol IV</shortName>
        <ecNumber evidence="4">2.7.7.7</ecNumber>
    </recommendedName>
</protein>
<dbReference type="CDD" id="cd03586">
    <property type="entry name" value="PolY_Pol_IV_kappa"/>
    <property type="match status" value="1"/>
</dbReference>
<comment type="catalytic activity">
    <reaction evidence="3 4">
        <text>DNA(n) + a 2'-deoxyribonucleoside 5'-triphosphate = DNA(n+1) + diphosphate</text>
        <dbReference type="Rhea" id="RHEA:22508"/>
        <dbReference type="Rhea" id="RHEA-COMP:17339"/>
        <dbReference type="Rhea" id="RHEA-COMP:17340"/>
        <dbReference type="ChEBI" id="CHEBI:33019"/>
        <dbReference type="ChEBI" id="CHEBI:61560"/>
        <dbReference type="ChEBI" id="CHEBI:173112"/>
        <dbReference type="EC" id="2.7.7.7"/>
    </reaction>
</comment>
<dbReference type="InterPro" id="IPR050116">
    <property type="entry name" value="DNA_polymerase-Y"/>
</dbReference>
<organism evidence="6 7">
    <name type="scientific">Gordonia defluvii</name>
    <dbReference type="NCBI Taxonomy" id="283718"/>
    <lineage>
        <taxon>Bacteria</taxon>
        <taxon>Bacillati</taxon>
        <taxon>Actinomycetota</taxon>
        <taxon>Actinomycetes</taxon>
        <taxon>Mycobacteriales</taxon>
        <taxon>Gordoniaceae</taxon>
        <taxon>Gordonia</taxon>
    </lineage>
</organism>